<protein>
    <submittedName>
        <fullName evidence="2">Putative ATPase</fullName>
    </submittedName>
</protein>
<dbReference type="Proteomes" id="UP000188181">
    <property type="component" value="Chromosome"/>
</dbReference>
<dbReference type="InterPro" id="IPR003959">
    <property type="entry name" value="ATPase_AAA_core"/>
</dbReference>
<gene>
    <name evidence="2" type="ORF">SMSP2_02894</name>
</gene>
<dbReference type="AlphaFoldDB" id="A0A1Q2MIX5"/>
<dbReference type="GO" id="GO:0016887">
    <property type="term" value="F:ATP hydrolysis activity"/>
    <property type="evidence" value="ECO:0007669"/>
    <property type="project" value="InterPro"/>
</dbReference>
<dbReference type="KEGG" id="pbas:SMSP2_02894"/>
<evidence type="ECO:0000313" key="2">
    <source>
        <dbReference type="EMBL" id="AQQ72508.1"/>
    </source>
</evidence>
<name>A0A1Q2MIX5_9BACT</name>
<reference evidence="3" key="1">
    <citation type="submission" date="2017-02" db="EMBL/GenBank/DDBJ databases">
        <title>Comparative genomics and description of representatives of a novel lineage of planctomycetes thriving in anoxic sediments.</title>
        <authorList>
            <person name="Spring S."/>
            <person name="Bunk B."/>
            <person name="Sproer C."/>
        </authorList>
    </citation>
    <scope>NUCLEOTIDE SEQUENCE [LARGE SCALE GENOMIC DNA]</scope>
    <source>
        <strain evidence="3">SM-Chi-D1</strain>
    </source>
</reference>
<dbReference type="GO" id="GO:0005524">
    <property type="term" value="F:ATP binding"/>
    <property type="evidence" value="ECO:0007669"/>
    <property type="project" value="InterPro"/>
</dbReference>
<dbReference type="PANTHER" id="PTHR43581:SF4">
    <property type="entry name" value="ATP_GTP PHOSPHATASE"/>
    <property type="match status" value="1"/>
</dbReference>
<accession>A0A1Q2MIX5</accession>
<dbReference type="PANTHER" id="PTHR43581">
    <property type="entry name" value="ATP/GTP PHOSPHATASE"/>
    <property type="match status" value="1"/>
</dbReference>
<dbReference type="InterPro" id="IPR051396">
    <property type="entry name" value="Bact_Antivir_Def_Nuclease"/>
</dbReference>
<dbReference type="EMBL" id="CP019646">
    <property type="protein sequence ID" value="AQQ72508.1"/>
    <property type="molecule type" value="Genomic_DNA"/>
</dbReference>
<keyword evidence="3" id="KW-1185">Reference proteome</keyword>
<dbReference type="STRING" id="1851148.SMSP2_02894"/>
<dbReference type="SUPFAM" id="SSF52540">
    <property type="entry name" value="P-loop containing nucleoside triphosphate hydrolases"/>
    <property type="match status" value="1"/>
</dbReference>
<dbReference type="Gene3D" id="3.40.50.300">
    <property type="entry name" value="P-loop containing nucleotide triphosphate hydrolases"/>
    <property type="match status" value="1"/>
</dbReference>
<sequence>MITQCCIKNYKCFEDFCISDLKRLNLISGKNNVGKSCLLEAIFLSEDFGNTDAIARHSIARGLEKLERTIESSTRPAFYNYDTNRAIEIELTIDGQKRTTTLTLKNAIEIFTEQKIKEHKINGLTDKIKDKKCLNFYVSQNGKTTHYSHTVNTDSITVSQISRTEKPNAHWHIIRSGKAKQKDMSDFFSAIASRGEEKEILKIMQKLEPRLEDLKLLTEDGNPMLHCKLKDMKTTMPIYFAGDGFVKLLSLSLVILSTSNNVIFVDEIENGLHYSVLPDFWKIITEIIVENDCQLFATTHSYEFIQAAAQNTNKYKDDFNFVRLERNKTGQIIPRQSTCDMLLSAIESDWEVR</sequence>
<feature type="domain" description="ATPase AAA-type core" evidence="1">
    <location>
        <begin position="24"/>
        <end position="305"/>
    </location>
</feature>
<dbReference type="InterPro" id="IPR027417">
    <property type="entry name" value="P-loop_NTPase"/>
</dbReference>
<organism evidence="2 3">
    <name type="scientific">Limihaloglobus sulfuriphilus</name>
    <dbReference type="NCBI Taxonomy" id="1851148"/>
    <lineage>
        <taxon>Bacteria</taxon>
        <taxon>Pseudomonadati</taxon>
        <taxon>Planctomycetota</taxon>
        <taxon>Phycisphaerae</taxon>
        <taxon>Sedimentisphaerales</taxon>
        <taxon>Sedimentisphaeraceae</taxon>
        <taxon>Limihaloglobus</taxon>
    </lineage>
</organism>
<evidence type="ECO:0000259" key="1">
    <source>
        <dbReference type="Pfam" id="PF13304"/>
    </source>
</evidence>
<dbReference type="RefSeq" id="WP_146684691.1">
    <property type="nucleotide sequence ID" value="NZ_CP019646.1"/>
</dbReference>
<proteinExistence type="predicted"/>
<dbReference type="Pfam" id="PF13304">
    <property type="entry name" value="AAA_21"/>
    <property type="match status" value="1"/>
</dbReference>
<dbReference type="OrthoDB" id="9801813at2"/>
<evidence type="ECO:0000313" key="3">
    <source>
        <dbReference type="Proteomes" id="UP000188181"/>
    </source>
</evidence>